<feature type="transmembrane region" description="Helical" evidence="1">
    <location>
        <begin position="86"/>
        <end position="105"/>
    </location>
</feature>
<sequence>MQTQTTNVSFRRVLIVALAIGSVLMGFLALHTLAGPHQDEAVVSTVAATADASAHHSVAAPEATFGQAATLPLSVCDEGGCELGCALIAMTCMLLVVLLGAAGLARLPASTYCYRLAPIAMQLLSAAKNHVYLPSLTQLSISRT</sequence>
<keyword evidence="1" id="KW-0472">Membrane</keyword>
<organism evidence="2 3">
    <name type="scientific">Cryobacterium tepidiphilum</name>
    <dbReference type="NCBI Taxonomy" id="2486026"/>
    <lineage>
        <taxon>Bacteria</taxon>
        <taxon>Bacillati</taxon>
        <taxon>Actinomycetota</taxon>
        <taxon>Actinomycetes</taxon>
        <taxon>Micrococcales</taxon>
        <taxon>Microbacteriaceae</taxon>
        <taxon>Cryobacterium</taxon>
    </lineage>
</organism>
<evidence type="ECO:0000313" key="3">
    <source>
        <dbReference type="Proteomes" id="UP000279859"/>
    </source>
</evidence>
<proteinExistence type="predicted"/>
<evidence type="ECO:0000313" key="2">
    <source>
        <dbReference type="EMBL" id="RNE59338.1"/>
    </source>
</evidence>
<keyword evidence="1" id="KW-1133">Transmembrane helix</keyword>
<keyword evidence="1" id="KW-0812">Transmembrane</keyword>
<comment type="caution">
    <text evidence="2">The sequence shown here is derived from an EMBL/GenBank/DDBJ whole genome shotgun (WGS) entry which is preliminary data.</text>
</comment>
<evidence type="ECO:0000256" key="1">
    <source>
        <dbReference type="SAM" id="Phobius"/>
    </source>
</evidence>
<keyword evidence="3" id="KW-1185">Reference proteome</keyword>
<dbReference type="OrthoDB" id="5126005at2"/>
<gene>
    <name evidence="2" type="ORF">EEJ31_09850</name>
</gene>
<name>A0A3M8L3P1_9MICO</name>
<reference evidence="2 3" key="1">
    <citation type="submission" date="2018-11" db="EMBL/GenBank/DDBJ databases">
        <title>Cryobacterium sp. nov., isolated from rhizosphere soil of lettuce.</title>
        <authorList>
            <person name="Wang Y."/>
        </authorList>
    </citation>
    <scope>NUCLEOTIDE SEQUENCE [LARGE SCALE GENOMIC DNA]</scope>
    <source>
        <strain evidence="2 3">NEAU-85</strain>
    </source>
</reference>
<dbReference type="RefSeq" id="WP_123046134.1">
    <property type="nucleotide sequence ID" value="NZ_RDSR01000016.1"/>
</dbReference>
<dbReference type="EMBL" id="RDSR01000016">
    <property type="protein sequence ID" value="RNE59338.1"/>
    <property type="molecule type" value="Genomic_DNA"/>
</dbReference>
<feature type="transmembrane region" description="Helical" evidence="1">
    <location>
        <begin position="12"/>
        <end position="34"/>
    </location>
</feature>
<protein>
    <submittedName>
        <fullName evidence="2">Uncharacterized protein</fullName>
    </submittedName>
</protein>
<dbReference type="AlphaFoldDB" id="A0A3M8L3P1"/>
<accession>A0A3M8L3P1</accession>
<dbReference type="Proteomes" id="UP000279859">
    <property type="component" value="Unassembled WGS sequence"/>
</dbReference>